<dbReference type="AlphaFoldDB" id="A0AAF0JZ58"/>
<name>A0AAF0JZ58_AERCA</name>
<evidence type="ECO:0000313" key="2">
    <source>
        <dbReference type="Proteomes" id="UP001163285"/>
    </source>
</evidence>
<dbReference type="Proteomes" id="UP001163285">
    <property type="component" value="Chromosome"/>
</dbReference>
<dbReference type="RefSeq" id="WP_125117161.1">
    <property type="nucleotide sequence ID" value="NZ_AP019195.1"/>
</dbReference>
<evidence type="ECO:0000313" key="1">
    <source>
        <dbReference type="EMBL" id="WGC86109.1"/>
    </source>
</evidence>
<sequence>MRISENTRFPHPVLGLDTGDFIVGEFNLEIEVKENRSTNNVALEHTITLTEPGIRNLIENNQASVGCIIKCVDTFFSDLRQMAWPTGKTDFSPGQLLNRVSLRPIVWLKTNLSDWDPGTIHPEFEPPVSLNNGDIIAVGEELIISVGQAKLTPIESIFKLVKQETVPDGELQVDVTGNHIALLVSEKTFQALSELRLQSSWQEILMSSIYMPAVMEVLDVLRSDSKEHESSRWYQPFLAKCDAKGVRIEPNMSILEAAQIILEHPITHFSKLMGE</sequence>
<proteinExistence type="predicted"/>
<protein>
    <submittedName>
        <fullName evidence="1">Uncharacterized protein</fullName>
    </submittedName>
</protein>
<dbReference type="EMBL" id="CP110176">
    <property type="protein sequence ID" value="WGC86109.1"/>
    <property type="molecule type" value="Genomic_DNA"/>
</dbReference>
<accession>A0AAF0JZ58</accession>
<reference evidence="1" key="1">
    <citation type="submission" date="2023-04" db="EMBL/GenBank/DDBJ databases">
        <title>Whole Genome Sequence of Multi-drug resistant Aeromonas caviae as a gut pathogen in newborn.</title>
        <authorList>
            <person name="Jadhav S.V."/>
            <person name="Saroj S.D."/>
            <person name="Saha U.B."/>
            <person name="Sen S."/>
            <person name="Kher A."/>
        </authorList>
    </citation>
    <scope>NUCLEOTIDE SEQUENCE</scope>
    <source>
        <strain evidence="1">SVJ23</strain>
    </source>
</reference>
<organism evidence="1 2">
    <name type="scientific">Aeromonas caviae</name>
    <name type="common">Aeromonas punctata</name>
    <dbReference type="NCBI Taxonomy" id="648"/>
    <lineage>
        <taxon>Bacteria</taxon>
        <taxon>Pseudomonadati</taxon>
        <taxon>Pseudomonadota</taxon>
        <taxon>Gammaproteobacteria</taxon>
        <taxon>Aeromonadales</taxon>
        <taxon>Aeromonadaceae</taxon>
        <taxon>Aeromonas</taxon>
    </lineage>
</organism>
<gene>
    <name evidence="1" type="ORF">OJY61_22750</name>
</gene>